<keyword evidence="3" id="KW-1185">Reference proteome</keyword>
<evidence type="ECO:0000313" key="3">
    <source>
        <dbReference type="Proteomes" id="UP000575898"/>
    </source>
</evidence>
<proteinExistence type="predicted"/>
<reference evidence="2 3" key="1">
    <citation type="submission" date="2020-08" db="EMBL/GenBank/DDBJ databases">
        <title>Genomic Encyclopedia of Type Strains, Phase IV (KMG-IV): sequencing the most valuable type-strain genomes for metagenomic binning, comparative biology and taxonomic classification.</title>
        <authorList>
            <person name="Goeker M."/>
        </authorList>
    </citation>
    <scope>NUCLEOTIDE SEQUENCE [LARGE SCALE GENOMIC DNA]</scope>
    <source>
        <strain evidence="2 3">DSM 27165</strain>
    </source>
</reference>
<dbReference type="Gene3D" id="3.40.630.30">
    <property type="match status" value="1"/>
</dbReference>
<dbReference type="SUPFAM" id="SSF55729">
    <property type="entry name" value="Acyl-CoA N-acyltransferases (Nat)"/>
    <property type="match status" value="1"/>
</dbReference>
<evidence type="ECO:0000313" key="2">
    <source>
        <dbReference type="EMBL" id="MBB5017735.1"/>
    </source>
</evidence>
<dbReference type="PROSITE" id="PS51186">
    <property type="entry name" value="GNAT"/>
    <property type="match status" value="1"/>
</dbReference>
<gene>
    <name evidence="2" type="ORF">HNQ59_001005</name>
</gene>
<protein>
    <submittedName>
        <fullName evidence="2">ElaA protein</fullName>
    </submittedName>
</protein>
<dbReference type="InterPro" id="IPR000182">
    <property type="entry name" value="GNAT_dom"/>
</dbReference>
<sequence length="156" mass="17329">MQIHWQCLAFHQLNVHQLYLVMSLRQQVFAVEQSCVYQDADGADQAACHLMGWSVDGRLLAYARLLPPGVKFADASFGRVVTSPDVRRQRIGWQLLDQVMQAMDRLFPGQPITIGAQSHLQSFYGSKGFVAIGPEYLEDGLPHIDMRCPGSVGAIA</sequence>
<dbReference type="EMBL" id="JACHHY010000005">
    <property type="protein sequence ID" value="MBB5017735.1"/>
    <property type="molecule type" value="Genomic_DNA"/>
</dbReference>
<name>A0A840MJR9_9PROT</name>
<dbReference type="InterPro" id="IPR016181">
    <property type="entry name" value="Acyl_CoA_acyltransferase"/>
</dbReference>
<comment type="caution">
    <text evidence="2">The sequence shown here is derived from an EMBL/GenBank/DDBJ whole genome shotgun (WGS) entry which is preliminary data.</text>
</comment>
<dbReference type="AlphaFoldDB" id="A0A840MJR9"/>
<feature type="domain" description="N-acetyltransferase" evidence="1">
    <location>
        <begin position="8"/>
        <end position="151"/>
    </location>
</feature>
<evidence type="ECO:0000259" key="1">
    <source>
        <dbReference type="PROSITE" id="PS51186"/>
    </source>
</evidence>
<dbReference type="Pfam" id="PF13673">
    <property type="entry name" value="Acetyltransf_10"/>
    <property type="match status" value="1"/>
</dbReference>
<dbReference type="Proteomes" id="UP000575898">
    <property type="component" value="Unassembled WGS sequence"/>
</dbReference>
<organism evidence="2 3">
    <name type="scientific">Chitinivorax tropicus</name>
    <dbReference type="NCBI Taxonomy" id="714531"/>
    <lineage>
        <taxon>Bacteria</taxon>
        <taxon>Pseudomonadati</taxon>
        <taxon>Pseudomonadota</taxon>
        <taxon>Betaproteobacteria</taxon>
        <taxon>Chitinivorax</taxon>
    </lineage>
</organism>
<dbReference type="GO" id="GO:0016747">
    <property type="term" value="F:acyltransferase activity, transferring groups other than amino-acyl groups"/>
    <property type="evidence" value="ECO:0007669"/>
    <property type="project" value="InterPro"/>
</dbReference>
<dbReference type="CDD" id="cd04301">
    <property type="entry name" value="NAT_SF"/>
    <property type="match status" value="1"/>
</dbReference>
<accession>A0A840MJR9</accession>